<proteinExistence type="predicted"/>
<dbReference type="InterPro" id="IPR011011">
    <property type="entry name" value="Znf_FYVE_PHD"/>
</dbReference>
<evidence type="ECO:0000313" key="6">
    <source>
        <dbReference type="EMBL" id="CAG9763656.1"/>
    </source>
</evidence>
<organism evidence="6 7">
    <name type="scientific">Ceutorhynchus assimilis</name>
    <name type="common">cabbage seed weevil</name>
    <dbReference type="NCBI Taxonomy" id="467358"/>
    <lineage>
        <taxon>Eukaryota</taxon>
        <taxon>Metazoa</taxon>
        <taxon>Ecdysozoa</taxon>
        <taxon>Arthropoda</taxon>
        <taxon>Hexapoda</taxon>
        <taxon>Insecta</taxon>
        <taxon>Pterygota</taxon>
        <taxon>Neoptera</taxon>
        <taxon>Endopterygota</taxon>
        <taxon>Coleoptera</taxon>
        <taxon>Polyphaga</taxon>
        <taxon>Cucujiformia</taxon>
        <taxon>Curculionidae</taxon>
        <taxon>Ceutorhynchinae</taxon>
        <taxon>Ceutorhynchus</taxon>
    </lineage>
</organism>
<name>A0A9N9MF89_9CUCU</name>
<evidence type="ECO:0000259" key="5">
    <source>
        <dbReference type="SMART" id="SM00249"/>
    </source>
</evidence>
<evidence type="ECO:0000256" key="4">
    <source>
        <dbReference type="SAM" id="MobiDB-lite"/>
    </source>
</evidence>
<sequence length="388" mass="44703">MSAQRNGQFARFPRFYLVKSAWERTVTIEKTNDIENNELEEHGEHLENGNLENANIVSNENTDLGDKVPEENYAHFENRNLDDIPQVSHEKTDNDKTEEHDTNVDTGDLNNISGVLKEKTNAENDDAKGHDISFNNENLDRYLDKEIIINNMSNSEDEHVDKEETTNENKKANNIKDKNGNELMNEIDLNLVETAQKEVNSTSDDILKPTIVQEISPSETFRKHLRYPHAINKSSTNKKLQKMPSAISSAKWREYYKKAEEIKNKKTEEVEKRKELRKKAKENKENKKKLKTKTTARKKPSKLMQKPLLPQKKAKIKCAECGEELESETEEEDEMNIGCDNCENWFHMKCTEFYGIPYAEASEKTYNCVKSENPNLSTKTTLKAAIGN</sequence>
<reference evidence="6" key="1">
    <citation type="submission" date="2022-01" db="EMBL/GenBank/DDBJ databases">
        <authorList>
            <person name="King R."/>
        </authorList>
    </citation>
    <scope>NUCLEOTIDE SEQUENCE</scope>
</reference>
<evidence type="ECO:0000256" key="2">
    <source>
        <dbReference type="ARBA" id="ARBA00022771"/>
    </source>
</evidence>
<keyword evidence="7" id="KW-1185">Reference proteome</keyword>
<keyword evidence="3" id="KW-0862">Zinc</keyword>
<keyword evidence="2" id="KW-0863">Zinc-finger</keyword>
<feature type="region of interest" description="Disordered" evidence="4">
    <location>
        <begin position="157"/>
        <end position="177"/>
    </location>
</feature>
<dbReference type="EMBL" id="OU892290">
    <property type="protein sequence ID" value="CAG9763656.1"/>
    <property type="molecule type" value="Genomic_DNA"/>
</dbReference>
<dbReference type="InterPro" id="IPR001965">
    <property type="entry name" value="Znf_PHD"/>
</dbReference>
<dbReference type="GO" id="GO:0008270">
    <property type="term" value="F:zinc ion binding"/>
    <property type="evidence" value="ECO:0007669"/>
    <property type="project" value="UniProtKB-KW"/>
</dbReference>
<feature type="domain" description="Zinc finger PHD-type" evidence="5">
    <location>
        <begin position="317"/>
        <end position="372"/>
    </location>
</feature>
<feature type="region of interest" description="Disordered" evidence="4">
    <location>
        <begin position="268"/>
        <end position="307"/>
    </location>
</feature>
<evidence type="ECO:0000313" key="7">
    <source>
        <dbReference type="Proteomes" id="UP001152799"/>
    </source>
</evidence>
<protein>
    <recommendedName>
        <fullName evidence="5">Zinc finger PHD-type domain-containing protein</fullName>
    </recommendedName>
</protein>
<dbReference type="OrthoDB" id="71166at2759"/>
<keyword evidence="1" id="KW-0479">Metal-binding</keyword>
<evidence type="ECO:0000256" key="1">
    <source>
        <dbReference type="ARBA" id="ARBA00022723"/>
    </source>
</evidence>
<dbReference type="Proteomes" id="UP001152799">
    <property type="component" value="Chromosome 14"/>
</dbReference>
<dbReference type="SMART" id="SM00249">
    <property type="entry name" value="PHD"/>
    <property type="match status" value="1"/>
</dbReference>
<dbReference type="SUPFAM" id="SSF57903">
    <property type="entry name" value="FYVE/PHD zinc finger"/>
    <property type="match status" value="1"/>
</dbReference>
<feature type="compositionally biased region" description="Basic residues" evidence="4">
    <location>
        <begin position="275"/>
        <end position="301"/>
    </location>
</feature>
<dbReference type="InterPro" id="IPR019787">
    <property type="entry name" value="Znf_PHD-finger"/>
</dbReference>
<evidence type="ECO:0000256" key="3">
    <source>
        <dbReference type="ARBA" id="ARBA00022833"/>
    </source>
</evidence>
<dbReference type="Pfam" id="PF00628">
    <property type="entry name" value="PHD"/>
    <property type="match status" value="1"/>
</dbReference>
<accession>A0A9N9MF89</accession>
<feature type="region of interest" description="Disordered" evidence="4">
    <location>
        <begin position="77"/>
        <end position="111"/>
    </location>
</feature>
<gene>
    <name evidence="6" type="ORF">CEUTPL_LOCUS4314</name>
</gene>
<dbReference type="Gene3D" id="3.30.40.10">
    <property type="entry name" value="Zinc/RING finger domain, C3HC4 (zinc finger)"/>
    <property type="match status" value="1"/>
</dbReference>
<feature type="compositionally biased region" description="Basic and acidic residues" evidence="4">
    <location>
        <begin position="77"/>
        <end position="103"/>
    </location>
</feature>
<dbReference type="InterPro" id="IPR013083">
    <property type="entry name" value="Znf_RING/FYVE/PHD"/>
</dbReference>
<dbReference type="AlphaFoldDB" id="A0A9N9MF89"/>